<feature type="domain" description="PX" evidence="11">
    <location>
        <begin position="146"/>
        <end position="265"/>
    </location>
</feature>
<feature type="compositionally biased region" description="Low complexity" evidence="10">
    <location>
        <begin position="483"/>
        <end position="522"/>
    </location>
</feature>
<keyword evidence="7" id="KW-0446">Lipid-binding</keyword>
<proteinExistence type="inferred from homology"/>
<evidence type="ECO:0000259" key="11">
    <source>
        <dbReference type="PROSITE" id="PS50195"/>
    </source>
</evidence>
<dbReference type="InterPro" id="IPR044106">
    <property type="entry name" value="PX_Snx41/Atg20"/>
</dbReference>
<dbReference type="SMART" id="SM00312">
    <property type="entry name" value="PX"/>
    <property type="match status" value="1"/>
</dbReference>
<dbReference type="InterPro" id="IPR027267">
    <property type="entry name" value="AH/BAR_dom_sf"/>
</dbReference>
<dbReference type="EMBL" id="KL198020">
    <property type="protein sequence ID" value="KDQ19082.1"/>
    <property type="molecule type" value="Genomic_DNA"/>
</dbReference>
<keyword evidence="8" id="KW-0472">Membrane</keyword>
<dbReference type="InterPro" id="IPR001683">
    <property type="entry name" value="PX_dom"/>
</dbReference>
<feature type="region of interest" description="Disordered" evidence="10">
    <location>
        <begin position="470"/>
        <end position="530"/>
    </location>
</feature>
<evidence type="ECO:0000256" key="2">
    <source>
        <dbReference type="ARBA" id="ARBA00010883"/>
    </source>
</evidence>
<dbReference type="PROSITE" id="PS50195">
    <property type="entry name" value="PX"/>
    <property type="match status" value="1"/>
</dbReference>
<dbReference type="STRING" id="930990.A0A067N4L7"/>
<accession>A0A067N4L7</accession>
<dbReference type="FunCoup" id="A0A067N4L7">
    <property type="interactions" value="40"/>
</dbReference>
<dbReference type="GO" id="GO:0010008">
    <property type="term" value="C:endosome membrane"/>
    <property type="evidence" value="ECO:0007669"/>
    <property type="project" value="UniProtKB-SubCell"/>
</dbReference>
<keyword evidence="9" id="KW-0175">Coiled coil</keyword>
<evidence type="ECO:0000313" key="12">
    <source>
        <dbReference type="EMBL" id="KDQ19082.1"/>
    </source>
</evidence>
<dbReference type="PANTHER" id="PTHR46979:SF2">
    <property type="entry name" value="SORTING NEXIN-41"/>
    <property type="match status" value="1"/>
</dbReference>
<feature type="region of interest" description="Disordered" evidence="10">
    <location>
        <begin position="1"/>
        <end position="123"/>
    </location>
</feature>
<evidence type="ECO:0000313" key="13">
    <source>
        <dbReference type="Proteomes" id="UP000027195"/>
    </source>
</evidence>
<dbReference type="PANTHER" id="PTHR46979">
    <property type="entry name" value="SORTING NEXIN-41"/>
    <property type="match status" value="1"/>
</dbReference>
<evidence type="ECO:0000256" key="7">
    <source>
        <dbReference type="ARBA" id="ARBA00023121"/>
    </source>
</evidence>
<dbReference type="InParanoid" id="A0A067N4L7"/>
<protein>
    <recommendedName>
        <fullName evidence="11">PX domain-containing protein</fullName>
    </recommendedName>
</protein>
<reference evidence="13" key="1">
    <citation type="journal article" date="2014" name="Proc. Natl. Acad. Sci. U.S.A.">
        <title>Extensive sampling of basidiomycete genomes demonstrates inadequacy of the white-rot/brown-rot paradigm for wood decay fungi.</title>
        <authorList>
            <person name="Riley R."/>
            <person name="Salamov A.A."/>
            <person name="Brown D.W."/>
            <person name="Nagy L.G."/>
            <person name="Floudas D."/>
            <person name="Held B.W."/>
            <person name="Levasseur A."/>
            <person name="Lombard V."/>
            <person name="Morin E."/>
            <person name="Otillar R."/>
            <person name="Lindquist E.A."/>
            <person name="Sun H."/>
            <person name="LaButti K.M."/>
            <person name="Schmutz J."/>
            <person name="Jabbour D."/>
            <person name="Luo H."/>
            <person name="Baker S.E."/>
            <person name="Pisabarro A.G."/>
            <person name="Walton J.D."/>
            <person name="Blanchette R.A."/>
            <person name="Henrissat B."/>
            <person name="Martin F."/>
            <person name="Cullen D."/>
            <person name="Hibbett D.S."/>
            <person name="Grigoriev I.V."/>
        </authorList>
    </citation>
    <scope>NUCLEOTIDE SEQUENCE [LARGE SCALE GENOMIC DNA]</scope>
    <source>
        <strain evidence="13">FD-172 SS1</strain>
    </source>
</reference>
<dbReference type="HOGENOM" id="CLU_014456_1_1_1"/>
<keyword evidence="6" id="KW-0072">Autophagy</keyword>
<dbReference type="InterPro" id="IPR051079">
    <property type="entry name" value="Sorting_Nexin_Autophagy"/>
</dbReference>
<evidence type="ECO:0000256" key="4">
    <source>
        <dbReference type="ARBA" id="ARBA00022753"/>
    </source>
</evidence>
<evidence type="ECO:0000256" key="10">
    <source>
        <dbReference type="SAM" id="MobiDB-lite"/>
    </source>
</evidence>
<keyword evidence="13" id="KW-1185">Reference proteome</keyword>
<feature type="compositionally biased region" description="Polar residues" evidence="10">
    <location>
        <begin position="656"/>
        <end position="669"/>
    </location>
</feature>
<feature type="region of interest" description="Disordered" evidence="10">
    <location>
        <begin position="631"/>
        <end position="669"/>
    </location>
</feature>
<dbReference type="AlphaFoldDB" id="A0A067N4L7"/>
<evidence type="ECO:0000256" key="5">
    <source>
        <dbReference type="ARBA" id="ARBA00022927"/>
    </source>
</evidence>
<evidence type="ECO:0000256" key="6">
    <source>
        <dbReference type="ARBA" id="ARBA00023006"/>
    </source>
</evidence>
<evidence type="ECO:0000256" key="1">
    <source>
        <dbReference type="ARBA" id="ARBA00004481"/>
    </source>
</evidence>
<comment type="similarity">
    <text evidence="2">Belongs to the sorting nexin family.</text>
</comment>
<dbReference type="GO" id="GO:0006914">
    <property type="term" value="P:autophagy"/>
    <property type="evidence" value="ECO:0007669"/>
    <property type="project" value="UniProtKB-KW"/>
</dbReference>
<comment type="subcellular location">
    <subcellularLocation>
        <location evidence="1">Endosome membrane</location>
        <topology evidence="1">Peripheral membrane protein</topology>
    </subcellularLocation>
</comment>
<sequence length="669" mass="74041">MDAFEEDTNPFRSDSEDTPDTPPVHHDQEAAFESFHHQVAPYEQAHDQHRGFDNGTDSDHDNDNDNDNDNEHEHDNDQAASDDYGTHTQSSGFQDSAAATSVQSGTTQRTTPAALTPAPQTFIPRQPAVKTEFCCGRDRFLHSGHTGVESEIHILDAVKTSENSASPYIAYIIQTGTVETRRRYSEFESLRTSLVKLYPTYIVPPIPSKQSLSDYAVKQAKAKEDAGMISRRKRMLQVFLNRIAKHAILSNEHVFHRFLDRDVSWSEVLHSPPLSQLPKNILKAPAHDPLDNTLNAAYAALPTPSATQTLRHPDQRFLDSEAFTAKFSTHLSGSMEKVTRRTMKRWSEYSHDHAELGALLNGFSLSEEGTLAGAIEKTGQAVDATYISTMQLLQDLEQSWTEPLHEYSQFALIIKKLLAYRHQRHAQYEITQDALESKKVHLEELERQEAEARRLEEALATGTSRLGSVYGRFDADGQSSAPLPGSTSTDGLSSSQSPQGESTGATPTPRPTSFPSTSASASTHRRRASTGTGLLSALSYSLQGIMDVDPSTARRNNISKTRDAIAQLESTLQASAQDLKFASSTIQADLDRFQRQKVADLREMAIVMAKIHKEWCRRNLEVWEAAKKEIEKIEPHPNRPPPGEVLPSSGVAGPSMTASAKTKPNGTPH</sequence>
<dbReference type="Gene3D" id="3.30.1520.10">
    <property type="entry name" value="Phox-like domain"/>
    <property type="match status" value="1"/>
</dbReference>
<organism evidence="12 13">
    <name type="scientific">Botryobasidium botryosum (strain FD-172 SS1)</name>
    <dbReference type="NCBI Taxonomy" id="930990"/>
    <lineage>
        <taxon>Eukaryota</taxon>
        <taxon>Fungi</taxon>
        <taxon>Dikarya</taxon>
        <taxon>Basidiomycota</taxon>
        <taxon>Agaricomycotina</taxon>
        <taxon>Agaricomycetes</taxon>
        <taxon>Cantharellales</taxon>
        <taxon>Botryobasidiaceae</taxon>
        <taxon>Botryobasidium</taxon>
    </lineage>
</organism>
<feature type="compositionally biased region" description="Basic and acidic residues" evidence="10">
    <location>
        <begin position="44"/>
        <end position="77"/>
    </location>
</feature>
<evidence type="ECO:0000256" key="3">
    <source>
        <dbReference type="ARBA" id="ARBA00022448"/>
    </source>
</evidence>
<dbReference type="CDD" id="cd06867">
    <property type="entry name" value="PX_SNX41_42"/>
    <property type="match status" value="1"/>
</dbReference>
<dbReference type="Pfam" id="PF00787">
    <property type="entry name" value="PX"/>
    <property type="match status" value="1"/>
</dbReference>
<dbReference type="GO" id="GO:0035091">
    <property type="term" value="F:phosphatidylinositol binding"/>
    <property type="evidence" value="ECO:0007669"/>
    <property type="project" value="InterPro"/>
</dbReference>
<keyword evidence="4" id="KW-0967">Endosome</keyword>
<dbReference type="Proteomes" id="UP000027195">
    <property type="component" value="Unassembled WGS sequence"/>
</dbReference>
<dbReference type="GO" id="GO:0005829">
    <property type="term" value="C:cytosol"/>
    <property type="evidence" value="ECO:0007669"/>
    <property type="project" value="GOC"/>
</dbReference>
<keyword evidence="5" id="KW-0653">Protein transport</keyword>
<dbReference type="Gene3D" id="1.20.1270.60">
    <property type="entry name" value="Arfaptin homology (AH) domain/BAR domain"/>
    <property type="match status" value="2"/>
</dbReference>
<feature type="compositionally biased region" description="Polar residues" evidence="10">
    <location>
        <begin position="86"/>
        <end position="105"/>
    </location>
</feature>
<dbReference type="OrthoDB" id="289314at2759"/>
<dbReference type="GO" id="GO:0015031">
    <property type="term" value="P:protein transport"/>
    <property type="evidence" value="ECO:0007669"/>
    <property type="project" value="UniProtKB-KW"/>
</dbReference>
<dbReference type="InterPro" id="IPR036871">
    <property type="entry name" value="PX_dom_sf"/>
</dbReference>
<gene>
    <name evidence="12" type="ORF">BOTBODRAFT_102975</name>
</gene>
<dbReference type="GO" id="GO:0042147">
    <property type="term" value="P:retrograde transport, endosome to Golgi"/>
    <property type="evidence" value="ECO:0007669"/>
    <property type="project" value="InterPro"/>
</dbReference>
<evidence type="ECO:0000256" key="9">
    <source>
        <dbReference type="SAM" id="Coils"/>
    </source>
</evidence>
<evidence type="ECO:0000256" key="8">
    <source>
        <dbReference type="ARBA" id="ARBA00023136"/>
    </source>
</evidence>
<feature type="compositionally biased region" description="Low complexity" evidence="10">
    <location>
        <begin position="106"/>
        <end position="121"/>
    </location>
</feature>
<keyword evidence="3" id="KW-0813">Transport</keyword>
<dbReference type="SUPFAM" id="SSF64268">
    <property type="entry name" value="PX domain"/>
    <property type="match status" value="1"/>
</dbReference>
<feature type="coiled-coil region" evidence="9">
    <location>
        <begin position="428"/>
        <end position="465"/>
    </location>
</feature>
<name>A0A067N4L7_BOTB1</name>